<dbReference type="EMBL" id="CAJVPM010030095">
    <property type="protein sequence ID" value="CAG8675591.1"/>
    <property type="molecule type" value="Genomic_DNA"/>
</dbReference>
<sequence>WYKFLDVFVHLDAQDINYVYQWRLEQERTMKNLGKEGMTDEQVIDFIDRYMPAYELYLPKLRNKNFFCEDGDSLTDKVECKNHEQHYGRHLKVILDIKREIIDQ</sequence>
<feature type="non-terminal residue" evidence="1">
    <location>
        <position position="1"/>
    </location>
</feature>
<organism evidence="1 2">
    <name type="scientific">Scutellospora calospora</name>
    <dbReference type="NCBI Taxonomy" id="85575"/>
    <lineage>
        <taxon>Eukaryota</taxon>
        <taxon>Fungi</taxon>
        <taxon>Fungi incertae sedis</taxon>
        <taxon>Mucoromycota</taxon>
        <taxon>Glomeromycotina</taxon>
        <taxon>Glomeromycetes</taxon>
        <taxon>Diversisporales</taxon>
        <taxon>Gigasporaceae</taxon>
        <taxon>Scutellospora</taxon>
    </lineage>
</organism>
<reference evidence="1" key="1">
    <citation type="submission" date="2021-06" db="EMBL/GenBank/DDBJ databases">
        <authorList>
            <person name="Kallberg Y."/>
            <person name="Tangrot J."/>
            <person name="Rosling A."/>
        </authorList>
    </citation>
    <scope>NUCLEOTIDE SEQUENCE</scope>
    <source>
        <strain evidence="1">AU212A</strain>
    </source>
</reference>
<keyword evidence="2" id="KW-1185">Reference proteome</keyword>
<name>A0ACA9NVM8_9GLOM</name>
<feature type="non-terminal residue" evidence="1">
    <location>
        <position position="104"/>
    </location>
</feature>
<dbReference type="Proteomes" id="UP000789860">
    <property type="component" value="Unassembled WGS sequence"/>
</dbReference>
<gene>
    <name evidence="1" type="ORF">SCALOS_LOCUS9537</name>
</gene>
<accession>A0ACA9NVM8</accession>
<evidence type="ECO:0000313" key="2">
    <source>
        <dbReference type="Proteomes" id="UP000789860"/>
    </source>
</evidence>
<proteinExistence type="predicted"/>
<protein>
    <submittedName>
        <fullName evidence="1">2608_t:CDS:1</fullName>
    </submittedName>
</protein>
<evidence type="ECO:0000313" key="1">
    <source>
        <dbReference type="EMBL" id="CAG8675591.1"/>
    </source>
</evidence>
<comment type="caution">
    <text evidence="1">The sequence shown here is derived from an EMBL/GenBank/DDBJ whole genome shotgun (WGS) entry which is preliminary data.</text>
</comment>